<reference evidence="2" key="1">
    <citation type="journal article" date="2019" name="Int. J. Syst. Evol. Microbiol.">
        <title>The Global Catalogue of Microorganisms (GCM) 10K type strain sequencing project: providing services to taxonomists for standard genome sequencing and annotation.</title>
        <authorList>
            <consortium name="The Broad Institute Genomics Platform"/>
            <consortium name="The Broad Institute Genome Sequencing Center for Infectious Disease"/>
            <person name="Wu L."/>
            <person name="Ma J."/>
        </authorList>
    </citation>
    <scope>NUCLEOTIDE SEQUENCE [LARGE SCALE GENOMIC DNA]</scope>
    <source>
        <strain evidence="2">CCUG 55608</strain>
    </source>
</reference>
<sequence length="667" mass="76538">MPTNLQPFQENWQQNFAAYIGAYQEDRQSFIANLLPEHAVEFSVYQTLDVLARRYGFPAVQQALDPVQTIPSPVAGQPDGNWLKRTKMVGVNVRTIGSFWNVVNYALTLPAIHDSIHLLPIWEPGVVGSLYGMISWNINPEFFSQELHKIVAPLDTPEKQLKVVVNLLHLMGRTVGMDVIPHTDRFSEMVLSEPELFEWVQRAGAILTDSSETVTEQVKRAIADWVAEHRPEVAGQPFTPAVLFGEVHEYGLRLERRLSLIRYLVERGFETVPMTMGPPYRGLYSKPEEFVNDEYGQTWYEYGFRQPRPMSRVFGPLTRYKFYHTKNNDHTGELDFEEPNPVAWAYVCQQYFECQQRYNFDFMRGDMAHVQMRPGGVPAQIDDFYDPLRTIKRFIQTQGVTHFGFFAETFLAPPDTMGYGDELTHLEAIEAETTLGDLQSTVVNSADFLGRFRHYLDLAHTRRFAPSFTVMTADKDDPRFDEFYRTGNLARYFISLFLNELPSYVGLGFEVRNRHLERGLNEEYSKLYVFSIRDEAQTDKVTQGPYRWGQHTAQFQKILELRLLSDQIGPGIREQPVCWLMLPDPTGSQSVIAWTQRDRPAYVFVGNLDPQQPARHLTVPLFPDAAETLQCLHDTVEKAATDPVAHNGYHYPLPALQAGACRIYQVV</sequence>
<dbReference type="Proteomes" id="UP001597116">
    <property type="component" value="Unassembled WGS sequence"/>
</dbReference>
<keyword evidence="2" id="KW-1185">Reference proteome</keyword>
<dbReference type="EMBL" id="JBHTLP010000002">
    <property type="protein sequence ID" value="MFD1140030.1"/>
    <property type="molecule type" value="Genomic_DNA"/>
</dbReference>
<evidence type="ECO:0000313" key="1">
    <source>
        <dbReference type="EMBL" id="MFD1140030.1"/>
    </source>
</evidence>
<dbReference type="InterPro" id="IPR017853">
    <property type="entry name" value="GH"/>
</dbReference>
<protein>
    <submittedName>
        <fullName evidence="1">Uncharacterized protein</fullName>
    </submittedName>
</protein>
<organism evidence="1 2">
    <name type="scientific">Larkinella insperata</name>
    <dbReference type="NCBI Taxonomy" id="332158"/>
    <lineage>
        <taxon>Bacteria</taxon>
        <taxon>Pseudomonadati</taxon>
        <taxon>Bacteroidota</taxon>
        <taxon>Cytophagia</taxon>
        <taxon>Cytophagales</taxon>
        <taxon>Spirosomataceae</taxon>
        <taxon>Larkinella</taxon>
    </lineage>
</organism>
<dbReference type="RefSeq" id="WP_265990008.1">
    <property type="nucleotide sequence ID" value="NZ_CP110973.1"/>
</dbReference>
<proteinExistence type="predicted"/>
<evidence type="ECO:0000313" key="2">
    <source>
        <dbReference type="Proteomes" id="UP001597116"/>
    </source>
</evidence>
<dbReference type="SUPFAM" id="SSF51445">
    <property type="entry name" value="(Trans)glycosidases"/>
    <property type="match status" value="1"/>
</dbReference>
<accession>A0ABW3QJK3</accession>
<gene>
    <name evidence="1" type="ORF">ACFQ4C_02885</name>
</gene>
<comment type="caution">
    <text evidence="1">The sequence shown here is derived from an EMBL/GenBank/DDBJ whole genome shotgun (WGS) entry which is preliminary data.</text>
</comment>
<name>A0ABW3QJK3_9BACT</name>